<name>A0ABS4FSX9_9BACL</name>
<evidence type="ECO:0000259" key="2">
    <source>
        <dbReference type="PROSITE" id="PS50943"/>
    </source>
</evidence>
<dbReference type="SUPFAM" id="SSF47413">
    <property type="entry name" value="lambda repressor-like DNA-binding domains"/>
    <property type="match status" value="1"/>
</dbReference>
<dbReference type="InterPro" id="IPR001387">
    <property type="entry name" value="Cro/C1-type_HTH"/>
</dbReference>
<evidence type="ECO:0000256" key="1">
    <source>
        <dbReference type="ARBA" id="ARBA00023125"/>
    </source>
</evidence>
<dbReference type="PANTHER" id="PTHR46558:SF13">
    <property type="entry name" value="HTH-TYPE TRANSCRIPTIONAL REGULATOR IMMR"/>
    <property type="match status" value="1"/>
</dbReference>
<gene>
    <name evidence="3" type="ORF">J2Z32_002335</name>
</gene>
<keyword evidence="1" id="KW-0238">DNA-binding</keyword>
<sequence length="133" mass="15022">MYSFGEKLKNLRMSKGLSQGQLADKLNEEYGTSINKGMISKWENDKEEPRMEAVRNLVLFFGITLDHLIGVTNNDENTNNIDIATDMKALLNTLEDKSQVVKFNGITLNDDVKSTLKISIENLVLLTEQLSKK</sequence>
<feature type="domain" description="HTH cro/C1-type" evidence="2">
    <location>
        <begin position="8"/>
        <end position="68"/>
    </location>
</feature>
<organism evidence="3 4">
    <name type="scientific">Paenibacillus turicensis</name>
    <dbReference type="NCBI Taxonomy" id="160487"/>
    <lineage>
        <taxon>Bacteria</taxon>
        <taxon>Bacillati</taxon>
        <taxon>Bacillota</taxon>
        <taxon>Bacilli</taxon>
        <taxon>Bacillales</taxon>
        <taxon>Paenibacillaceae</taxon>
        <taxon>Paenibacillus</taxon>
    </lineage>
</organism>
<dbReference type="PANTHER" id="PTHR46558">
    <property type="entry name" value="TRACRIPTIONAL REGULATORY PROTEIN-RELATED-RELATED"/>
    <property type="match status" value="1"/>
</dbReference>
<dbReference type="SMART" id="SM00530">
    <property type="entry name" value="HTH_XRE"/>
    <property type="match status" value="1"/>
</dbReference>
<protein>
    <submittedName>
        <fullName evidence="3">Transcriptional regulator with XRE-family HTH domain</fullName>
    </submittedName>
</protein>
<evidence type="ECO:0000313" key="3">
    <source>
        <dbReference type="EMBL" id="MBP1905687.1"/>
    </source>
</evidence>
<accession>A0ABS4FSX9</accession>
<dbReference type="Pfam" id="PF01381">
    <property type="entry name" value="HTH_3"/>
    <property type="match status" value="1"/>
</dbReference>
<dbReference type="Proteomes" id="UP001519272">
    <property type="component" value="Unassembled WGS sequence"/>
</dbReference>
<dbReference type="CDD" id="cd00093">
    <property type="entry name" value="HTH_XRE"/>
    <property type="match status" value="1"/>
</dbReference>
<comment type="caution">
    <text evidence="3">The sequence shown here is derived from an EMBL/GenBank/DDBJ whole genome shotgun (WGS) entry which is preliminary data.</text>
</comment>
<proteinExistence type="predicted"/>
<dbReference type="Gene3D" id="1.10.260.40">
    <property type="entry name" value="lambda repressor-like DNA-binding domains"/>
    <property type="match status" value="1"/>
</dbReference>
<dbReference type="InterPro" id="IPR010982">
    <property type="entry name" value="Lambda_DNA-bd_dom_sf"/>
</dbReference>
<keyword evidence="4" id="KW-1185">Reference proteome</keyword>
<reference evidence="3 4" key="1">
    <citation type="submission" date="2021-03" db="EMBL/GenBank/DDBJ databases">
        <title>Genomic Encyclopedia of Type Strains, Phase IV (KMG-IV): sequencing the most valuable type-strain genomes for metagenomic binning, comparative biology and taxonomic classification.</title>
        <authorList>
            <person name="Goeker M."/>
        </authorList>
    </citation>
    <scope>NUCLEOTIDE SEQUENCE [LARGE SCALE GENOMIC DNA]</scope>
    <source>
        <strain evidence="3 4">DSM 14349</strain>
    </source>
</reference>
<dbReference type="PROSITE" id="PS50943">
    <property type="entry name" value="HTH_CROC1"/>
    <property type="match status" value="1"/>
</dbReference>
<evidence type="ECO:0000313" key="4">
    <source>
        <dbReference type="Proteomes" id="UP001519272"/>
    </source>
</evidence>
<dbReference type="RefSeq" id="WP_210089312.1">
    <property type="nucleotide sequence ID" value="NZ_JAGGKG010000010.1"/>
</dbReference>
<dbReference type="EMBL" id="JAGGKG010000010">
    <property type="protein sequence ID" value="MBP1905687.1"/>
    <property type="molecule type" value="Genomic_DNA"/>
</dbReference>